<dbReference type="RefSeq" id="WP_106391609.1">
    <property type="nucleotide sequence ID" value="NZ_PVNK01000114.1"/>
</dbReference>
<dbReference type="EMBL" id="PVNK01000114">
    <property type="protein sequence ID" value="PRQ02540.1"/>
    <property type="molecule type" value="Genomic_DNA"/>
</dbReference>
<dbReference type="OrthoDB" id="5518679at2"/>
<name>A0A2S9YBQ6_9BACT</name>
<evidence type="ECO:0000313" key="1">
    <source>
        <dbReference type="EMBL" id="PRQ02540.1"/>
    </source>
</evidence>
<comment type="caution">
    <text evidence="1">The sequence shown here is derived from an EMBL/GenBank/DDBJ whole genome shotgun (WGS) entry which is preliminary data.</text>
</comment>
<gene>
    <name evidence="1" type="ORF">ENSA5_21850</name>
</gene>
<dbReference type="AlphaFoldDB" id="A0A2S9YBQ6"/>
<sequence>MTQPDANHWLWRLSALEWLAAANSELEQGRASLGARRTAVTHARRAAGMALNAALVAMAARGWSRERCESVWGRSYIDHLRTLAAAADGEDSGLRGPLEVEHCLRCRELLAIPVMPPTGLVRLAKTRDEASTHAIELAAAIVRGCAAHVGS</sequence>
<keyword evidence="2" id="KW-1185">Reference proteome</keyword>
<reference evidence="1 2" key="1">
    <citation type="submission" date="2018-03" db="EMBL/GenBank/DDBJ databases">
        <title>Draft Genome Sequences of the Obligatory Marine Myxobacteria Enhygromyxa salina SWB005.</title>
        <authorList>
            <person name="Poehlein A."/>
            <person name="Moghaddam J.A."/>
            <person name="Harms H."/>
            <person name="Alanjari M."/>
            <person name="Koenig G.M."/>
            <person name="Daniel R."/>
            <person name="Schaeberle T.F."/>
        </authorList>
    </citation>
    <scope>NUCLEOTIDE SEQUENCE [LARGE SCALE GENOMIC DNA]</scope>
    <source>
        <strain evidence="1 2">SWB005</strain>
    </source>
</reference>
<accession>A0A2S9YBQ6</accession>
<evidence type="ECO:0000313" key="2">
    <source>
        <dbReference type="Proteomes" id="UP000237968"/>
    </source>
</evidence>
<organism evidence="1 2">
    <name type="scientific">Enhygromyxa salina</name>
    <dbReference type="NCBI Taxonomy" id="215803"/>
    <lineage>
        <taxon>Bacteria</taxon>
        <taxon>Pseudomonadati</taxon>
        <taxon>Myxococcota</taxon>
        <taxon>Polyangia</taxon>
        <taxon>Nannocystales</taxon>
        <taxon>Nannocystaceae</taxon>
        <taxon>Enhygromyxa</taxon>
    </lineage>
</organism>
<dbReference type="Proteomes" id="UP000237968">
    <property type="component" value="Unassembled WGS sequence"/>
</dbReference>
<protein>
    <submittedName>
        <fullName evidence="1">Uncharacterized protein</fullName>
    </submittedName>
</protein>
<proteinExistence type="predicted"/>